<feature type="domain" description="Amidohydrolase-related" evidence="2">
    <location>
        <begin position="58"/>
        <end position="397"/>
    </location>
</feature>
<dbReference type="InterPro" id="IPR050287">
    <property type="entry name" value="MTA/SAH_deaminase"/>
</dbReference>
<evidence type="ECO:0000313" key="4">
    <source>
        <dbReference type="Proteomes" id="UP000726170"/>
    </source>
</evidence>
<sequence length="434" mass="49407">MLKGYYKWDTVLKDGNIIHNEGNIEEKVHLYIRDGKIEKISKEYEEGAKEVTQCKDHYITPSFVNLHSHVPMNILKGLAEDVNINDWFNVEIFPYESKLTPMDIYYGALLGISEMIDNGVTAFADHYFFADKICDAVIKSGIRGDIAPTVFGLADNFEDILNEASNLIEKRRNESSRLNLRMGPHAPYTCPPDKLKRIVEKAKELRVGLHIHVSETEEQVIQSLNEYGKTPFQMLNEADGFNLPLIIAHGLWVKEEDFKYINKNTFFAICPKTYMKLGMGVGNVFNRYNELPLCIGTDGGASSNTLNPLEQLRLFALIGKLENRAEDFKLKDMWKILMRGHSALNFNTGEVKKGFNADLLIWDLSKSNTYPNYNPLASIIYSGESKNIVHSMVDGKFIKKDGEVVFKNELLWKEIETTSKNILNKGKGTNKVIY</sequence>
<accession>A0ABS6ENE6</accession>
<gene>
    <name evidence="3" type="ORF">KQI86_17805</name>
</gene>
<evidence type="ECO:0000256" key="1">
    <source>
        <dbReference type="ARBA" id="ARBA00022801"/>
    </source>
</evidence>
<keyword evidence="4" id="KW-1185">Reference proteome</keyword>
<comment type="caution">
    <text evidence="3">The sequence shown here is derived from an EMBL/GenBank/DDBJ whole genome shotgun (WGS) entry which is preliminary data.</text>
</comment>
<dbReference type="PANTHER" id="PTHR43794:SF11">
    <property type="entry name" value="AMIDOHYDROLASE-RELATED DOMAIN-CONTAINING PROTEIN"/>
    <property type="match status" value="1"/>
</dbReference>
<evidence type="ECO:0000259" key="2">
    <source>
        <dbReference type="Pfam" id="PF01979"/>
    </source>
</evidence>
<reference evidence="3 4" key="1">
    <citation type="submission" date="2021-06" db="EMBL/GenBank/DDBJ databases">
        <authorList>
            <person name="Sun Q."/>
            <person name="Li D."/>
        </authorList>
    </citation>
    <scope>NUCLEOTIDE SEQUENCE [LARGE SCALE GENOMIC DNA]</scope>
    <source>
        <strain evidence="3 4">MSJ-11</strain>
    </source>
</reference>
<dbReference type="RefSeq" id="WP_216440758.1">
    <property type="nucleotide sequence ID" value="NZ_JAHLQF010000004.1"/>
</dbReference>
<name>A0ABS6ENE6_9CLOT</name>
<dbReference type="InterPro" id="IPR006680">
    <property type="entry name" value="Amidohydro-rel"/>
</dbReference>
<organism evidence="3 4">
    <name type="scientific">Clostridium mobile</name>
    <dbReference type="NCBI Taxonomy" id="2841512"/>
    <lineage>
        <taxon>Bacteria</taxon>
        <taxon>Bacillati</taxon>
        <taxon>Bacillota</taxon>
        <taxon>Clostridia</taxon>
        <taxon>Eubacteriales</taxon>
        <taxon>Clostridiaceae</taxon>
        <taxon>Clostridium</taxon>
    </lineage>
</organism>
<dbReference type="EMBL" id="JAHLQF010000004">
    <property type="protein sequence ID" value="MBU5486176.1"/>
    <property type="molecule type" value="Genomic_DNA"/>
</dbReference>
<dbReference type="Proteomes" id="UP000726170">
    <property type="component" value="Unassembled WGS sequence"/>
</dbReference>
<proteinExistence type="predicted"/>
<dbReference type="Pfam" id="PF01979">
    <property type="entry name" value="Amidohydro_1"/>
    <property type="match status" value="1"/>
</dbReference>
<keyword evidence="1" id="KW-0378">Hydrolase</keyword>
<dbReference type="PANTHER" id="PTHR43794">
    <property type="entry name" value="AMINOHYDROLASE SSNA-RELATED"/>
    <property type="match status" value="1"/>
</dbReference>
<evidence type="ECO:0000313" key="3">
    <source>
        <dbReference type="EMBL" id="MBU5486176.1"/>
    </source>
</evidence>
<protein>
    <submittedName>
        <fullName evidence="3">Amidohydrolase family protein</fullName>
    </submittedName>
</protein>